<protein>
    <submittedName>
        <fullName evidence="3">Similar to viaf: Viral IAP-associated factor homolog (Drosophila melanogaster)</fullName>
    </submittedName>
</protein>
<organism evidence="3 4">
    <name type="scientific">Cotesia congregata</name>
    <name type="common">Parasitoid wasp</name>
    <name type="synonym">Apanteles congregatus</name>
    <dbReference type="NCBI Taxonomy" id="51543"/>
    <lineage>
        <taxon>Eukaryota</taxon>
        <taxon>Metazoa</taxon>
        <taxon>Ecdysozoa</taxon>
        <taxon>Arthropoda</taxon>
        <taxon>Hexapoda</taxon>
        <taxon>Insecta</taxon>
        <taxon>Pterygota</taxon>
        <taxon>Neoptera</taxon>
        <taxon>Endopterygota</taxon>
        <taxon>Hymenoptera</taxon>
        <taxon>Apocrita</taxon>
        <taxon>Ichneumonoidea</taxon>
        <taxon>Braconidae</taxon>
        <taxon>Microgastrinae</taxon>
        <taxon>Cotesia</taxon>
    </lineage>
</organism>
<dbReference type="PANTHER" id="PTHR45809">
    <property type="entry name" value="VIRAL IAP-ASSOCIATED FACTOR HOMOLOG"/>
    <property type="match status" value="1"/>
</dbReference>
<dbReference type="InterPro" id="IPR024253">
    <property type="entry name" value="Phosducin_thioredoxin-like_dom"/>
</dbReference>
<dbReference type="InterPro" id="IPR051498">
    <property type="entry name" value="Phosducin-like_chap/apop_reg"/>
</dbReference>
<proteinExistence type="inferred from homology"/>
<dbReference type="SUPFAM" id="SSF52833">
    <property type="entry name" value="Thioredoxin-like"/>
    <property type="match status" value="1"/>
</dbReference>
<dbReference type="Pfam" id="PF02114">
    <property type="entry name" value="Phosducin"/>
    <property type="match status" value="1"/>
</dbReference>
<gene>
    <name evidence="3" type="ORF">HICCMSTLAB_LOCUS12103</name>
</gene>
<evidence type="ECO:0000313" key="3">
    <source>
        <dbReference type="EMBL" id="CAG5106112.1"/>
    </source>
</evidence>
<evidence type="ECO:0000256" key="1">
    <source>
        <dbReference type="ARBA" id="ARBA00009686"/>
    </source>
</evidence>
<dbReference type="GO" id="GO:0005737">
    <property type="term" value="C:cytoplasm"/>
    <property type="evidence" value="ECO:0007669"/>
    <property type="project" value="TreeGrafter"/>
</dbReference>
<dbReference type="GO" id="GO:0006457">
    <property type="term" value="P:protein folding"/>
    <property type="evidence" value="ECO:0007669"/>
    <property type="project" value="TreeGrafter"/>
</dbReference>
<name>A0A8J2HKK4_COTCN</name>
<dbReference type="CDD" id="cd02988">
    <property type="entry name" value="Phd_like_VIAF"/>
    <property type="match status" value="1"/>
</dbReference>
<keyword evidence="4" id="KW-1185">Reference proteome</keyword>
<feature type="non-terminal residue" evidence="3">
    <location>
        <position position="1"/>
    </location>
</feature>
<dbReference type="AlphaFoldDB" id="A0A8J2HKK4"/>
<dbReference type="InterPro" id="IPR036249">
    <property type="entry name" value="Thioredoxin-like_sf"/>
</dbReference>
<evidence type="ECO:0000259" key="2">
    <source>
        <dbReference type="Pfam" id="PF02114"/>
    </source>
</evidence>
<dbReference type="Gene3D" id="3.40.30.10">
    <property type="entry name" value="Glutaredoxin"/>
    <property type="match status" value="1"/>
</dbReference>
<dbReference type="Proteomes" id="UP000786811">
    <property type="component" value="Unassembled WGS sequence"/>
</dbReference>
<feature type="domain" description="Phosducin" evidence="2">
    <location>
        <begin position="50"/>
        <end position="207"/>
    </location>
</feature>
<sequence>FRSNLIYLIVLQQNPNEDTEWNDILRSKGIIPEKSKEKEITEDQIINLLENTVDQRTGREKINLEDKTLDELDELEDEEDEKVLEEYRRKRFAEMKALVSKSKYGDVKEISAQDYVAEVNNAGEDVWVVLHLYKSGIPLCTLINQYLSSLAKKFPATKFLKSISTTCIPNWPDKNLPTIFIYHNGEMAKQIIGPIELRGMKLTEQELEWMLGEAVPSKIKEDPKPKVRDVLFSNLRINDNNDSNDW</sequence>
<comment type="caution">
    <text evidence="3">The sequence shown here is derived from an EMBL/GenBank/DDBJ whole genome shotgun (WGS) entry which is preliminary data.</text>
</comment>
<accession>A0A8J2HKK4</accession>
<dbReference type="OrthoDB" id="45518at2759"/>
<dbReference type="PANTHER" id="PTHR45809:SF3">
    <property type="entry name" value="VIRAL IAP-ASSOCIATED FACTOR HOMOLOG"/>
    <property type="match status" value="1"/>
</dbReference>
<dbReference type="EMBL" id="CAJNRD030001124">
    <property type="protein sequence ID" value="CAG5106112.1"/>
    <property type="molecule type" value="Genomic_DNA"/>
</dbReference>
<evidence type="ECO:0000313" key="4">
    <source>
        <dbReference type="Proteomes" id="UP000786811"/>
    </source>
</evidence>
<comment type="similarity">
    <text evidence="1">Belongs to the phosducin family.</text>
</comment>
<reference evidence="3" key="1">
    <citation type="submission" date="2021-04" db="EMBL/GenBank/DDBJ databases">
        <authorList>
            <person name="Chebbi M.A.C M."/>
        </authorList>
    </citation>
    <scope>NUCLEOTIDE SEQUENCE</scope>
</reference>